<keyword evidence="5" id="KW-1185">Reference proteome</keyword>
<evidence type="ECO:0000313" key="4">
    <source>
        <dbReference type="EnsemblFungi" id="MAPG_01748T0"/>
    </source>
</evidence>
<dbReference type="VEuPathDB" id="FungiDB:MAPG_01748"/>
<reference evidence="4" key="4">
    <citation type="journal article" date="2015" name="G3 (Bethesda)">
        <title>Genome sequences of three phytopathogenic species of the Magnaporthaceae family of fungi.</title>
        <authorList>
            <person name="Okagaki L.H."/>
            <person name="Nunes C.C."/>
            <person name="Sailsbery J."/>
            <person name="Clay B."/>
            <person name="Brown D."/>
            <person name="John T."/>
            <person name="Oh Y."/>
            <person name="Young N."/>
            <person name="Fitzgerald M."/>
            <person name="Haas B.J."/>
            <person name="Zeng Q."/>
            <person name="Young S."/>
            <person name="Adiconis X."/>
            <person name="Fan L."/>
            <person name="Levin J.Z."/>
            <person name="Mitchell T.K."/>
            <person name="Okubara P.A."/>
            <person name="Farman M.L."/>
            <person name="Kohn L.M."/>
            <person name="Birren B."/>
            <person name="Ma L.-J."/>
            <person name="Dean R.A."/>
        </authorList>
    </citation>
    <scope>NUCLEOTIDE SEQUENCE</scope>
    <source>
        <strain evidence="4">ATCC 64411 / 73-15</strain>
    </source>
</reference>
<dbReference type="EMBL" id="ADBL01000430">
    <property type="status" value="NOT_ANNOTATED_CDS"/>
    <property type="molecule type" value="Genomic_DNA"/>
</dbReference>
<evidence type="ECO:0000256" key="2">
    <source>
        <dbReference type="ARBA" id="ARBA00023002"/>
    </source>
</evidence>
<name>A0A0C4DPI1_MAGP6</name>
<dbReference type="GO" id="GO:0016491">
    <property type="term" value="F:oxidoreductase activity"/>
    <property type="evidence" value="ECO:0007669"/>
    <property type="project" value="UniProtKB-KW"/>
</dbReference>
<dbReference type="eggNOG" id="KOG1208">
    <property type="taxonomic scope" value="Eukaryota"/>
</dbReference>
<reference evidence="4" key="5">
    <citation type="submission" date="2015-06" db="UniProtKB">
        <authorList>
            <consortium name="EnsemblFungi"/>
        </authorList>
    </citation>
    <scope>IDENTIFICATION</scope>
    <source>
        <strain evidence="4">ATCC 64411</strain>
    </source>
</reference>
<dbReference type="Gene3D" id="3.40.50.720">
    <property type="entry name" value="NAD(P)-binding Rossmann-like Domain"/>
    <property type="match status" value="1"/>
</dbReference>
<evidence type="ECO:0000256" key="1">
    <source>
        <dbReference type="ARBA" id="ARBA00006484"/>
    </source>
</evidence>
<dbReference type="AlphaFoldDB" id="A0A0C4DPI1"/>
<sequence length="205" mass="22332">MACPFALSSDGIELQFAAGHVGHFLLTNLLMPKLLRGSARIINVSSTGHKLGHVRFDDPNFTEEGSYSPWNGYGQAKTANILFSVALNARFAGAAGNGIHAYALHPGSITTNLGKHLKPGMIEPILAQVLGRELATWRMKNLQQGCSTQLRAALDPSLPSQEGVMLYDCALETNPERIFPRAVDPADAERLWTLSEKLVGQEFKY</sequence>
<evidence type="ECO:0000313" key="5">
    <source>
        <dbReference type="Proteomes" id="UP000011715"/>
    </source>
</evidence>
<dbReference type="PANTHER" id="PTHR24320">
    <property type="entry name" value="RETINOL DEHYDROGENASE"/>
    <property type="match status" value="1"/>
</dbReference>
<dbReference type="PANTHER" id="PTHR24320:SF283">
    <property type="entry name" value="RETINOL DEHYDROGENASE 11"/>
    <property type="match status" value="1"/>
</dbReference>
<evidence type="ECO:0008006" key="6">
    <source>
        <dbReference type="Google" id="ProtNLM"/>
    </source>
</evidence>
<accession>A0A0C4DPI1</accession>
<protein>
    <recommendedName>
        <fullName evidence="6">Retinol dehydrogenase 13</fullName>
    </recommendedName>
</protein>
<evidence type="ECO:0000313" key="3">
    <source>
        <dbReference type="EMBL" id="KLU82679.1"/>
    </source>
</evidence>
<dbReference type="InterPro" id="IPR036291">
    <property type="entry name" value="NAD(P)-bd_dom_sf"/>
</dbReference>
<proteinExistence type="inferred from homology"/>
<reference evidence="5" key="2">
    <citation type="submission" date="2010-05" db="EMBL/GenBank/DDBJ databases">
        <title>The genome sequence of Magnaporthe poae strain ATCC 64411.</title>
        <authorList>
            <person name="Ma L.-J."/>
            <person name="Dead R."/>
            <person name="Young S."/>
            <person name="Zeng Q."/>
            <person name="Koehrsen M."/>
            <person name="Alvarado L."/>
            <person name="Berlin A."/>
            <person name="Chapman S.B."/>
            <person name="Chen Z."/>
            <person name="Freedman E."/>
            <person name="Gellesch M."/>
            <person name="Goldberg J."/>
            <person name="Griggs A."/>
            <person name="Gujja S."/>
            <person name="Heilman E.R."/>
            <person name="Heiman D."/>
            <person name="Hepburn T."/>
            <person name="Howarth C."/>
            <person name="Jen D."/>
            <person name="Larson L."/>
            <person name="Mehta T."/>
            <person name="Neiman D."/>
            <person name="Pearson M."/>
            <person name="Roberts A."/>
            <person name="Saif S."/>
            <person name="Shea T."/>
            <person name="Shenoy N."/>
            <person name="Sisk P."/>
            <person name="Stolte C."/>
            <person name="Sykes S."/>
            <person name="Walk T."/>
            <person name="White J."/>
            <person name="Yandava C."/>
            <person name="Haas B."/>
            <person name="Nusbaum C."/>
            <person name="Birren B."/>
        </authorList>
    </citation>
    <scope>NUCLEOTIDE SEQUENCE [LARGE SCALE GENOMIC DNA]</scope>
    <source>
        <strain evidence="5">ATCC 64411 / 73-15</strain>
    </source>
</reference>
<reference evidence="3" key="3">
    <citation type="submission" date="2011-03" db="EMBL/GenBank/DDBJ databases">
        <title>Annotation of Magnaporthe poae ATCC 64411.</title>
        <authorList>
            <person name="Ma L.-J."/>
            <person name="Dead R."/>
            <person name="Young S.K."/>
            <person name="Zeng Q."/>
            <person name="Gargeya S."/>
            <person name="Fitzgerald M."/>
            <person name="Haas B."/>
            <person name="Abouelleil A."/>
            <person name="Alvarado L."/>
            <person name="Arachchi H.M."/>
            <person name="Berlin A."/>
            <person name="Brown A."/>
            <person name="Chapman S.B."/>
            <person name="Chen Z."/>
            <person name="Dunbar C."/>
            <person name="Freedman E."/>
            <person name="Gearin G."/>
            <person name="Gellesch M."/>
            <person name="Goldberg J."/>
            <person name="Griggs A."/>
            <person name="Gujja S."/>
            <person name="Heiman D."/>
            <person name="Howarth C."/>
            <person name="Larson L."/>
            <person name="Lui A."/>
            <person name="MacDonald P.J.P."/>
            <person name="Mehta T."/>
            <person name="Montmayeur A."/>
            <person name="Murphy C."/>
            <person name="Neiman D."/>
            <person name="Pearson M."/>
            <person name="Priest M."/>
            <person name="Roberts A."/>
            <person name="Saif S."/>
            <person name="Shea T."/>
            <person name="Shenoy N."/>
            <person name="Sisk P."/>
            <person name="Stolte C."/>
            <person name="Sykes S."/>
            <person name="Yandava C."/>
            <person name="Wortman J."/>
            <person name="Nusbaum C."/>
            <person name="Birren B."/>
        </authorList>
    </citation>
    <scope>NUCLEOTIDE SEQUENCE</scope>
    <source>
        <strain evidence="3">ATCC 64411</strain>
    </source>
</reference>
<dbReference type="EMBL" id="GL876966">
    <property type="protein sequence ID" value="KLU82679.1"/>
    <property type="molecule type" value="Genomic_DNA"/>
</dbReference>
<dbReference type="Proteomes" id="UP000011715">
    <property type="component" value="Unassembled WGS sequence"/>
</dbReference>
<dbReference type="STRING" id="644358.A0A0C4DPI1"/>
<comment type="similarity">
    <text evidence="1">Belongs to the short-chain dehydrogenases/reductases (SDR) family.</text>
</comment>
<organism evidence="4 5">
    <name type="scientific">Magnaporthiopsis poae (strain ATCC 64411 / 73-15)</name>
    <name type="common">Kentucky bluegrass fungus</name>
    <name type="synonym">Magnaporthe poae</name>
    <dbReference type="NCBI Taxonomy" id="644358"/>
    <lineage>
        <taxon>Eukaryota</taxon>
        <taxon>Fungi</taxon>
        <taxon>Dikarya</taxon>
        <taxon>Ascomycota</taxon>
        <taxon>Pezizomycotina</taxon>
        <taxon>Sordariomycetes</taxon>
        <taxon>Sordariomycetidae</taxon>
        <taxon>Magnaporthales</taxon>
        <taxon>Magnaporthaceae</taxon>
        <taxon>Magnaporthiopsis</taxon>
    </lineage>
</organism>
<dbReference type="SUPFAM" id="SSF51735">
    <property type="entry name" value="NAD(P)-binding Rossmann-fold domains"/>
    <property type="match status" value="1"/>
</dbReference>
<dbReference type="EnsemblFungi" id="MAPG_01748T0">
    <property type="protein sequence ID" value="MAPG_01748T0"/>
    <property type="gene ID" value="MAPG_01748"/>
</dbReference>
<gene>
    <name evidence="3" type="ORF">MAPG_01748</name>
</gene>
<dbReference type="OrthoDB" id="191139at2759"/>
<keyword evidence="2" id="KW-0560">Oxidoreductase</keyword>
<reference evidence="3" key="1">
    <citation type="submission" date="2010-05" db="EMBL/GenBank/DDBJ databases">
        <title>The Genome Sequence of Magnaporthe poae strain ATCC 64411.</title>
        <authorList>
            <consortium name="The Broad Institute Genome Sequencing Platform"/>
            <consortium name="Broad Institute Genome Sequencing Center for Infectious Disease"/>
            <person name="Ma L.-J."/>
            <person name="Dead R."/>
            <person name="Young S."/>
            <person name="Zeng Q."/>
            <person name="Koehrsen M."/>
            <person name="Alvarado L."/>
            <person name="Berlin A."/>
            <person name="Chapman S.B."/>
            <person name="Chen Z."/>
            <person name="Freedman E."/>
            <person name="Gellesch M."/>
            <person name="Goldberg J."/>
            <person name="Griggs A."/>
            <person name="Gujja S."/>
            <person name="Heilman E.R."/>
            <person name="Heiman D."/>
            <person name="Hepburn T."/>
            <person name="Howarth C."/>
            <person name="Jen D."/>
            <person name="Larson L."/>
            <person name="Mehta T."/>
            <person name="Neiman D."/>
            <person name="Pearson M."/>
            <person name="Roberts A."/>
            <person name="Saif S."/>
            <person name="Shea T."/>
            <person name="Shenoy N."/>
            <person name="Sisk P."/>
            <person name="Stolte C."/>
            <person name="Sykes S."/>
            <person name="Walk T."/>
            <person name="White J."/>
            <person name="Yandava C."/>
            <person name="Haas B."/>
            <person name="Nusbaum C."/>
            <person name="Birren B."/>
        </authorList>
    </citation>
    <scope>NUCLEOTIDE SEQUENCE</scope>
    <source>
        <strain evidence="3">ATCC 64411</strain>
    </source>
</reference>